<reference evidence="3 5" key="2">
    <citation type="submission" date="2016-10" db="EMBL/GenBank/DDBJ databases">
        <authorList>
            <person name="Varghese N."/>
            <person name="Submissions S."/>
        </authorList>
    </citation>
    <scope>NUCLEOTIDE SEQUENCE [LARGE SCALE GENOMIC DNA]</scope>
    <source>
        <strain evidence="3 5">CBMB27</strain>
    </source>
</reference>
<evidence type="ECO:0000313" key="2">
    <source>
        <dbReference type="EMBL" id="APT32408.1"/>
    </source>
</evidence>
<gene>
    <name evidence="2" type="ORF">MCBMB27_03117</name>
    <name evidence="3" type="ORF">SAMN05192567_103118</name>
</gene>
<keyword evidence="2" id="KW-0328">Glycosyltransferase</keyword>
<dbReference type="RefSeq" id="WP_075380781.1">
    <property type="nucleotide sequence ID" value="NZ_CP015367.1"/>
</dbReference>
<dbReference type="EMBL" id="FOPK01000003">
    <property type="protein sequence ID" value="SFG41988.1"/>
    <property type="molecule type" value="Genomic_DNA"/>
</dbReference>
<evidence type="ECO:0000313" key="5">
    <source>
        <dbReference type="Proteomes" id="UP000199140"/>
    </source>
</evidence>
<dbReference type="GO" id="GO:0050510">
    <property type="term" value="F:N-acetylgalactosaminyl-proteoglycan 3-beta-glucuronosyltransferase activity"/>
    <property type="evidence" value="ECO:0007669"/>
    <property type="project" value="UniProtKB-EC"/>
</dbReference>
<evidence type="ECO:0000313" key="4">
    <source>
        <dbReference type="Proteomes" id="UP000185487"/>
    </source>
</evidence>
<accession>A0AAE8HNW2</accession>
<dbReference type="InterPro" id="IPR001296">
    <property type="entry name" value="Glyco_trans_1"/>
</dbReference>
<dbReference type="Proteomes" id="UP000185487">
    <property type="component" value="Chromosome"/>
</dbReference>
<dbReference type="PANTHER" id="PTHR46656:SF3">
    <property type="entry name" value="PUTATIVE-RELATED"/>
    <property type="match status" value="1"/>
</dbReference>
<dbReference type="Pfam" id="PF05045">
    <property type="entry name" value="RgpF"/>
    <property type="match status" value="1"/>
</dbReference>
<dbReference type="EC" id="2.4.1.226" evidence="2"/>
<dbReference type="EMBL" id="CP015367">
    <property type="protein sequence ID" value="APT32408.1"/>
    <property type="molecule type" value="Genomic_DNA"/>
</dbReference>
<name>A0AAE8HNW2_9HYPH</name>
<organism evidence="3 5">
    <name type="scientific">Methylobacterium phyllosphaerae</name>
    <dbReference type="NCBI Taxonomy" id="418223"/>
    <lineage>
        <taxon>Bacteria</taxon>
        <taxon>Pseudomonadati</taxon>
        <taxon>Pseudomonadota</taxon>
        <taxon>Alphaproteobacteria</taxon>
        <taxon>Hyphomicrobiales</taxon>
        <taxon>Methylobacteriaceae</taxon>
        <taxon>Methylobacterium</taxon>
    </lineage>
</organism>
<proteinExistence type="predicted"/>
<dbReference type="PANTHER" id="PTHR46656">
    <property type="entry name" value="PUTATIVE-RELATED"/>
    <property type="match status" value="1"/>
</dbReference>
<dbReference type="KEGG" id="mphy:MCBMB27_03117"/>
<dbReference type="Pfam" id="PF00534">
    <property type="entry name" value="Glycos_transf_1"/>
    <property type="match status" value="1"/>
</dbReference>
<dbReference type="Proteomes" id="UP000199140">
    <property type="component" value="Unassembled WGS sequence"/>
</dbReference>
<dbReference type="InterPro" id="IPR007739">
    <property type="entry name" value="RgpF"/>
</dbReference>
<dbReference type="AlphaFoldDB" id="A0AAE8HNW2"/>
<feature type="domain" description="Glycosyl transferase family 1" evidence="1">
    <location>
        <begin position="828"/>
        <end position="960"/>
    </location>
</feature>
<protein>
    <submittedName>
        <fullName evidence="3">Glycosyl transferases group 1</fullName>
    </submittedName>
    <submittedName>
        <fullName evidence="2">Membrane Transport</fullName>
        <ecNumber evidence="2">2.4.1.226</ecNumber>
    </submittedName>
</protein>
<keyword evidence="3" id="KW-0808">Transferase</keyword>
<dbReference type="Gene3D" id="3.40.50.2000">
    <property type="entry name" value="Glycogen Phosphorylase B"/>
    <property type="match status" value="1"/>
</dbReference>
<sequence>MRLRDVFVVGSSEKAGLAGAAQSLARPLTRRLKRRRRSEPRQADLVRAVKESGLFDPAWYARRYPDVVGEGLDPALHYAVHGGREGRWPHPLFHGDLYLDSVPGLRAEGINPLLHYIDRGAAAGLRPNPLFDPDWYAARYLGGAEHRARAFSDFLSRSDTDPSPLFDTAWYLSRYPDARAAGGNALSHFFETGRKQGYLRNPEEFAGLSRHVDLIRRSGLFDAAFYRARCPEAETSGLEPLEHYVMAGGYRRYAPHPLFDPDWYAAQSAAVRADSLNPLVHYLEHGAAEGLDPGPWFDTRWYAETYLATRAADDAAGQNPLAHFLADGGRTTSPSPRFDAPWYRARYPKVAALGLNPLVDYVTTGLEAGRLTRRVPGAAVPEASDARLSCLKRTARRHGRTALFITHCPEGRIRGHVEPYLRAFAENGTDLVLIIAADQHKNAVPQAILDLCASVYLRENRGFDFAAWAHVLLEDTDLLDSETLYLANDSLVGPLDRADFAGLLAKIDAFPEAVIGLADNFYYSHHLQSFFLALKKRCLSSYAFSQFLQAVANWPDKNAVITECELTFSGRMRAAGLGMRSLFSAQNKHMSLVNDPRNNRTLFDWENMLAQGFPFVKRSLLGEHAAIGGAAVREAIAERGFDLDRLDVTYTYPGGRVWADLRKPQAPERPLRVAFVSPMNYANGLGVAARSYARALHRAPFALNVHPMERPFHVHARVAPAWQARTFSGPADVALVHFNGDSWHSLMSDRQRAIAAAARLKIGLFVWETSHVPGGWLPTVDGLDAIWAPTEFCAAIFRQITDIPVDVVPYVVENEAGEPASAAAKANLRKAFAIDPSKRVILYAFDGSSYLARKNPHALIRAFRAAGLGQAGWQLVLKTKHVFDLPEEGKKLLDLVGTAGDVVVIDQPLSQNELGALFDLCAVYASSHSSEGFGLTIAEAMEMGKVVVATDYGGCRDFLDATCGFPVKAEVTALDQTYGPYLRGAEWGQVDEADLTRALNDAARAVTGGDAARIGAAARARIRERLSIGAVATAMEASLTRLLAAERS</sequence>
<evidence type="ECO:0000259" key="1">
    <source>
        <dbReference type="Pfam" id="PF00534"/>
    </source>
</evidence>
<evidence type="ECO:0000313" key="3">
    <source>
        <dbReference type="EMBL" id="SFG41988.1"/>
    </source>
</evidence>
<keyword evidence="4" id="KW-1185">Reference proteome</keyword>
<dbReference type="SUPFAM" id="SSF53756">
    <property type="entry name" value="UDP-Glycosyltransferase/glycogen phosphorylase"/>
    <property type="match status" value="1"/>
</dbReference>
<reference evidence="2 4" key="1">
    <citation type="submission" date="2016-04" db="EMBL/GenBank/DDBJ databases">
        <title>Complete genome sequencing and analysis of CBMB27, Methylobacterium phyllosphaerae isolated from leaf tissues of rice (Oryza sativa L.).</title>
        <authorList>
            <person name="Lee Y."/>
            <person name="Hwangbo K."/>
            <person name="Chung H."/>
            <person name="Yoo J."/>
            <person name="Kim K.Y."/>
            <person name="Sa T.M."/>
            <person name="Um Y."/>
            <person name="Madhaiyan M."/>
        </authorList>
    </citation>
    <scope>NUCLEOTIDE SEQUENCE [LARGE SCALE GENOMIC DNA]</scope>
    <source>
        <strain evidence="2 4">CBMB27</strain>
    </source>
</reference>